<keyword evidence="2" id="KW-1185">Reference proteome</keyword>
<evidence type="ECO:0000313" key="2">
    <source>
        <dbReference type="Proteomes" id="UP000249341"/>
    </source>
</evidence>
<dbReference type="Proteomes" id="UP000249341">
    <property type="component" value="Unassembled WGS sequence"/>
</dbReference>
<reference evidence="1 2" key="1">
    <citation type="submission" date="2018-06" db="EMBL/GenBank/DDBJ databases">
        <title>Genomic Encyclopedia of Type Strains, Phase III (KMG-III): the genomes of soil and plant-associated and newly described type strains.</title>
        <authorList>
            <person name="Whitman W."/>
        </authorList>
    </citation>
    <scope>NUCLEOTIDE SEQUENCE [LARGE SCALE GENOMIC DNA]</scope>
    <source>
        <strain evidence="1 2">CGMCC 4.7090</strain>
    </source>
</reference>
<gene>
    <name evidence="1" type="ORF">B0I29_13327</name>
</gene>
<protein>
    <submittedName>
        <fullName evidence="1">Uncharacterized protein</fullName>
    </submittedName>
</protein>
<dbReference type="EMBL" id="QLMJ01000033">
    <property type="protein sequence ID" value="RAK25488.1"/>
    <property type="molecule type" value="Genomic_DNA"/>
</dbReference>
<name>A0A327YW56_9ACTN</name>
<comment type="caution">
    <text evidence="1">The sequence shown here is derived from an EMBL/GenBank/DDBJ whole genome shotgun (WGS) entry which is preliminary data.</text>
</comment>
<dbReference type="AlphaFoldDB" id="A0A327YW56"/>
<evidence type="ECO:0000313" key="1">
    <source>
        <dbReference type="EMBL" id="RAK25488.1"/>
    </source>
</evidence>
<organism evidence="1 2">
    <name type="scientific">Actinoplanes lutulentus</name>
    <dbReference type="NCBI Taxonomy" id="1287878"/>
    <lineage>
        <taxon>Bacteria</taxon>
        <taxon>Bacillati</taxon>
        <taxon>Actinomycetota</taxon>
        <taxon>Actinomycetes</taxon>
        <taxon>Micromonosporales</taxon>
        <taxon>Micromonosporaceae</taxon>
        <taxon>Actinoplanes</taxon>
    </lineage>
</organism>
<sequence length="69" mass="7959">MRRLGDEQDRRQRYFVRRNPSQLVEISHVVFVQDSAALQKQSFNPTKRVFEAVSNVDARPLANDALGET</sequence>
<proteinExistence type="predicted"/>
<accession>A0A327YW56</accession>